<gene>
    <name evidence="1" type="ORF">HPB47_021502</name>
</gene>
<keyword evidence="2" id="KW-1185">Reference proteome</keyword>
<sequence>MTVYRLLAFRGRPEARPGGRECQPASGQLSPSENTHSQLLSSAAPRGEAAAERRLDRDDDRPPGRKRVVYEPFPEKRLFDALCYHTLALQICNRALHDSVVELPGLMPPSCTKANLNPKKKKEENTDLRSLATRWWRGGGEVLQQEALTKQPSGGASSDSGRVVNAMKFVDEAQKGKMEAVCDTLALPRLQKDDQKFIEEYCQRVVQSILKNPD</sequence>
<protein>
    <submittedName>
        <fullName evidence="1">Uncharacterized protein</fullName>
    </submittedName>
</protein>
<name>A0AC60QFT2_IXOPE</name>
<dbReference type="EMBL" id="JABSTQ010009200">
    <property type="protein sequence ID" value="KAG0431727.1"/>
    <property type="molecule type" value="Genomic_DNA"/>
</dbReference>
<proteinExistence type="predicted"/>
<accession>A0AC60QFT2</accession>
<evidence type="ECO:0000313" key="2">
    <source>
        <dbReference type="Proteomes" id="UP000805193"/>
    </source>
</evidence>
<comment type="caution">
    <text evidence="1">The sequence shown here is derived from an EMBL/GenBank/DDBJ whole genome shotgun (WGS) entry which is preliminary data.</text>
</comment>
<organism evidence="1 2">
    <name type="scientific">Ixodes persulcatus</name>
    <name type="common">Taiga tick</name>
    <dbReference type="NCBI Taxonomy" id="34615"/>
    <lineage>
        <taxon>Eukaryota</taxon>
        <taxon>Metazoa</taxon>
        <taxon>Ecdysozoa</taxon>
        <taxon>Arthropoda</taxon>
        <taxon>Chelicerata</taxon>
        <taxon>Arachnida</taxon>
        <taxon>Acari</taxon>
        <taxon>Parasitiformes</taxon>
        <taxon>Ixodida</taxon>
        <taxon>Ixodoidea</taxon>
        <taxon>Ixodidae</taxon>
        <taxon>Ixodinae</taxon>
        <taxon>Ixodes</taxon>
    </lineage>
</organism>
<reference evidence="1 2" key="1">
    <citation type="journal article" date="2020" name="Cell">
        <title>Large-Scale Comparative Analyses of Tick Genomes Elucidate Their Genetic Diversity and Vector Capacities.</title>
        <authorList>
            <consortium name="Tick Genome and Microbiome Consortium (TIGMIC)"/>
            <person name="Jia N."/>
            <person name="Wang J."/>
            <person name="Shi W."/>
            <person name="Du L."/>
            <person name="Sun Y."/>
            <person name="Zhan W."/>
            <person name="Jiang J.F."/>
            <person name="Wang Q."/>
            <person name="Zhang B."/>
            <person name="Ji P."/>
            <person name="Bell-Sakyi L."/>
            <person name="Cui X.M."/>
            <person name="Yuan T.T."/>
            <person name="Jiang B.G."/>
            <person name="Yang W.F."/>
            <person name="Lam T.T."/>
            <person name="Chang Q.C."/>
            <person name="Ding S.J."/>
            <person name="Wang X.J."/>
            <person name="Zhu J.G."/>
            <person name="Ruan X.D."/>
            <person name="Zhao L."/>
            <person name="Wei J.T."/>
            <person name="Ye R.Z."/>
            <person name="Que T.C."/>
            <person name="Du C.H."/>
            <person name="Zhou Y.H."/>
            <person name="Cheng J.X."/>
            <person name="Dai P.F."/>
            <person name="Guo W.B."/>
            <person name="Han X.H."/>
            <person name="Huang E.J."/>
            <person name="Li L.F."/>
            <person name="Wei W."/>
            <person name="Gao Y.C."/>
            <person name="Liu J.Z."/>
            <person name="Shao H.Z."/>
            <person name="Wang X."/>
            <person name="Wang C.C."/>
            <person name="Yang T.C."/>
            <person name="Huo Q.B."/>
            <person name="Li W."/>
            <person name="Chen H.Y."/>
            <person name="Chen S.E."/>
            <person name="Zhou L.G."/>
            <person name="Ni X.B."/>
            <person name="Tian J.H."/>
            <person name="Sheng Y."/>
            <person name="Liu T."/>
            <person name="Pan Y.S."/>
            <person name="Xia L.Y."/>
            <person name="Li J."/>
            <person name="Zhao F."/>
            <person name="Cao W.C."/>
        </authorList>
    </citation>
    <scope>NUCLEOTIDE SEQUENCE [LARGE SCALE GENOMIC DNA]</scope>
    <source>
        <strain evidence="1">Iper-2018</strain>
    </source>
</reference>
<dbReference type="Proteomes" id="UP000805193">
    <property type="component" value="Unassembled WGS sequence"/>
</dbReference>
<evidence type="ECO:0000313" key="1">
    <source>
        <dbReference type="EMBL" id="KAG0431727.1"/>
    </source>
</evidence>